<protein>
    <submittedName>
        <fullName evidence="1">Uncharacterized protein</fullName>
    </submittedName>
</protein>
<dbReference type="EMBL" id="FN653158">
    <property type="protein sequence ID" value="CBY13069.1"/>
    <property type="molecule type" value="Genomic_DNA"/>
</dbReference>
<name>E4XTK7_OIKDI</name>
<dbReference type="AlphaFoldDB" id="E4XTK7"/>
<keyword evidence="2" id="KW-1185">Reference proteome</keyword>
<sequence>MMLVRVNRTVVEELKQKLIAMKSFLVDDENEYHNDRDIMAPFYAEKSDFVSINRYPLLLIFPTFVSLAGKTIAIIRRSAQNAQDKTEKNWRQMRNLARNLAVKEEINSSKVIFENVKTSRIPMARKGYNELHHLAVTRNRNASRIPEFNRTDSSKTVTKETLDNCDEDDITADFNERLYLTDFQFESTVGKGFTFMKFNDNIFAKNG</sequence>
<reference evidence="1" key="1">
    <citation type="journal article" date="2010" name="Science">
        <title>Plasticity of animal genome architecture unmasked by rapid evolution of a pelagic tunicate.</title>
        <authorList>
            <person name="Denoeud F."/>
            <person name="Henriet S."/>
            <person name="Mungpakdee S."/>
            <person name="Aury J.M."/>
            <person name="Da Silva C."/>
            <person name="Brinkmann H."/>
            <person name="Mikhaleva J."/>
            <person name="Olsen L.C."/>
            <person name="Jubin C."/>
            <person name="Canestro C."/>
            <person name="Bouquet J.M."/>
            <person name="Danks G."/>
            <person name="Poulain J."/>
            <person name="Campsteijn C."/>
            <person name="Adamski M."/>
            <person name="Cross I."/>
            <person name="Yadetie F."/>
            <person name="Muffato M."/>
            <person name="Louis A."/>
            <person name="Butcher S."/>
            <person name="Tsagkogeorga G."/>
            <person name="Konrad A."/>
            <person name="Singh S."/>
            <person name="Jensen M.F."/>
            <person name="Cong E.H."/>
            <person name="Eikeseth-Otteraa H."/>
            <person name="Noel B."/>
            <person name="Anthouard V."/>
            <person name="Porcel B.M."/>
            <person name="Kachouri-Lafond R."/>
            <person name="Nishino A."/>
            <person name="Ugolini M."/>
            <person name="Chourrout P."/>
            <person name="Nishida H."/>
            <person name="Aasland R."/>
            <person name="Huzurbazar S."/>
            <person name="Westhof E."/>
            <person name="Delsuc F."/>
            <person name="Lehrach H."/>
            <person name="Reinhardt R."/>
            <person name="Weissenbach J."/>
            <person name="Roy S.W."/>
            <person name="Artiguenave F."/>
            <person name="Postlethwait J.H."/>
            <person name="Manak J.R."/>
            <person name="Thompson E.M."/>
            <person name="Jaillon O."/>
            <person name="Du Pasquier L."/>
            <person name="Boudinot P."/>
            <person name="Liberles D.A."/>
            <person name="Volff J.N."/>
            <person name="Philippe H."/>
            <person name="Lenhard B."/>
            <person name="Roest Crollius H."/>
            <person name="Wincker P."/>
            <person name="Chourrout D."/>
        </authorList>
    </citation>
    <scope>NUCLEOTIDE SEQUENCE [LARGE SCALE GENOMIC DNA]</scope>
</reference>
<accession>E4XTK7</accession>
<dbReference type="Proteomes" id="UP000001307">
    <property type="component" value="Unassembled WGS sequence"/>
</dbReference>
<gene>
    <name evidence="1" type="ORF">GSOID_T00003813001</name>
</gene>
<evidence type="ECO:0000313" key="1">
    <source>
        <dbReference type="EMBL" id="CBY13069.1"/>
    </source>
</evidence>
<evidence type="ECO:0000313" key="2">
    <source>
        <dbReference type="Proteomes" id="UP000001307"/>
    </source>
</evidence>
<organism evidence="1">
    <name type="scientific">Oikopleura dioica</name>
    <name type="common">Tunicate</name>
    <dbReference type="NCBI Taxonomy" id="34765"/>
    <lineage>
        <taxon>Eukaryota</taxon>
        <taxon>Metazoa</taxon>
        <taxon>Chordata</taxon>
        <taxon>Tunicata</taxon>
        <taxon>Appendicularia</taxon>
        <taxon>Copelata</taxon>
        <taxon>Oikopleuridae</taxon>
        <taxon>Oikopleura</taxon>
    </lineage>
</organism>
<dbReference type="InParanoid" id="E4XTK7"/>
<proteinExistence type="predicted"/>